<comment type="caution">
    <text evidence="2">The sequence shown here is derived from an EMBL/GenBank/DDBJ whole genome shotgun (WGS) entry which is preliminary data.</text>
</comment>
<keyword evidence="3" id="KW-1185">Reference proteome</keyword>
<feature type="domain" description="Carboxymuconolactone decarboxylase-like" evidence="1">
    <location>
        <begin position="37"/>
        <end position="119"/>
    </location>
</feature>
<dbReference type="InterPro" id="IPR003779">
    <property type="entry name" value="CMD-like"/>
</dbReference>
<dbReference type="Gene3D" id="1.20.1290.10">
    <property type="entry name" value="AhpD-like"/>
    <property type="match status" value="1"/>
</dbReference>
<dbReference type="RefSeq" id="WP_222988765.1">
    <property type="nucleotide sequence ID" value="NZ_JAINVV010000003.1"/>
</dbReference>
<dbReference type="InterPro" id="IPR052512">
    <property type="entry name" value="4CMD/NDH-1_regulator"/>
</dbReference>
<gene>
    <name evidence="2" type="ORF">K7G82_05150</name>
</gene>
<dbReference type="Proteomes" id="UP000706039">
    <property type="component" value="Unassembled WGS sequence"/>
</dbReference>
<protein>
    <submittedName>
        <fullName evidence="2">Carboxymuconolactone decarboxylase family protein</fullName>
    </submittedName>
</protein>
<evidence type="ECO:0000259" key="1">
    <source>
        <dbReference type="Pfam" id="PF02627"/>
    </source>
</evidence>
<reference evidence="2 3" key="1">
    <citation type="submission" date="2021-08" db="EMBL/GenBank/DDBJ databases">
        <authorList>
            <person name="Tuo L."/>
        </authorList>
    </citation>
    <scope>NUCLEOTIDE SEQUENCE [LARGE SCALE GENOMIC DNA]</scope>
    <source>
        <strain evidence="2 3">JCM 31229</strain>
    </source>
</reference>
<sequence>MNDPDRHAAGMAVRRAVLGDAYVDSMLAAADTLFDPLQHLITEFCWGTVWTGEAIDRRTRSLVNIAMLSALNRPHETALHLRGALRNGCSREEIAEIILQVAAYCGIPAAIETMKLAREAFADDEGMGGRDGG</sequence>
<dbReference type="PANTHER" id="PTHR33570">
    <property type="entry name" value="4-CARBOXYMUCONOLACTONE DECARBOXYLASE FAMILY PROTEIN"/>
    <property type="match status" value="1"/>
</dbReference>
<dbReference type="PANTHER" id="PTHR33570:SF2">
    <property type="entry name" value="CARBOXYMUCONOLACTONE DECARBOXYLASE-LIKE DOMAIN-CONTAINING PROTEIN"/>
    <property type="match status" value="1"/>
</dbReference>
<dbReference type="SUPFAM" id="SSF69118">
    <property type="entry name" value="AhpD-like"/>
    <property type="match status" value="1"/>
</dbReference>
<dbReference type="Pfam" id="PF02627">
    <property type="entry name" value="CMD"/>
    <property type="match status" value="1"/>
</dbReference>
<organism evidence="2 3">
    <name type="scientific">Sphingomonas colocasiae</name>
    <dbReference type="NCBI Taxonomy" id="1848973"/>
    <lineage>
        <taxon>Bacteria</taxon>
        <taxon>Pseudomonadati</taxon>
        <taxon>Pseudomonadota</taxon>
        <taxon>Alphaproteobacteria</taxon>
        <taxon>Sphingomonadales</taxon>
        <taxon>Sphingomonadaceae</taxon>
        <taxon>Sphingomonas</taxon>
    </lineage>
</organism>
<dbReference type="EMBL" id="JAINVV010000003">
    <property type="protein sequence ID" value="MBY8821668.1"/>
    <property type="molecule type" value="Genomic_DNA"/>
</dbReference>
<evidence type="ECO:0000313" key="3">
    <source>
        <dbReference type="Proteomes" id="UP000706039"/>
    </source>
</evidence>
<evidence type="ECO:0000313" key="2">
    <source>
        <dbReference type="EMBL" id="MBY8821668.1"/>
    </source>
</evidence>
<dbReference type="InterPro" id="IPR029032">
    <property type="entry name" value="AhpD-like"/>
</dbReference>
<name>A0ABS7PKA3_9SPHN</name>
<proteinExistence type="predicted"/>
<accession>A0ABS7PKA3</accession>